<protein>
    <submittedName>
        <fullName evidence="1">Uncharacterized protein</fullName>
    </submittedName>
</protein>
<accession>A0A0G1WHI0</accession>
<organism evidence="1 2">
    <name type="scientific">Candidatus Wolfebacteria bacterium GW2011_GWA2_47_9b</name>
    <dbReference type="NCBI Taxonomy" id="1619005"/>
    <lineage>
        <taxon>Bacteria</taxon>
        <taxon>Candidatus Wolfeibacteriota</taxon>
    </lineage>
</organism>
<reference evidence="1 2" key="1">
    <citation type="journal article" date="2015" name="Nature">
        <title>rRNA introns, odd ribosomes, and small enigmatic genomes across a large radiation of phyla.</title>
        <authorList>
            <person name="Brown C.T."/>
            <person name="Hug L.A."/>
            <person name="Thomas B.C."/>
            <person name="Sharon I."/>
            <person name="Castelle C.J."/>
            <person name="Singh A."/>
            <person name="Wilkins M.J."/>
            <person name="Williams K.H."/>
            <person name="Banfield J.F."/>
        </authorList>
    </citation>
    <scope>NUCLEOTIDE SEQUENCE [LARGE SCALE GENOMIC DNA]</scope>
</reference>
<evidence type="ECO:0000313" key="1">
    <source>
        <dbReference type="EMBL" id="KKU89783.1"/>
    </source>
</evidence>
<gene>
    <name evidence="1" type="ORF">UY19_C0009G0032</name>
</gene>
<dbReference type="AlphaFoldDB" id="A0A0G1WHI0"/>
<evidence type="ECO:0000313" key="2">
    <source>
        <dbReference type="Proteomes" id="UP000033882"/>
    </source>
</evidence>
<dbReference type="EMBL" id="LCPB01000009">
    <property type="protein sequence ID" value="KKU89783.1"/>
    <property type="molecule type" value="Genomic_DNA"/>
</dbReference>
<comment type="caution">
    <text evidence="1">The sequence shown here is derived from an EMBL/GenBank/DDBJ whole genome shotgun (WGS) entry which is preliminary data.</text>
</comment>
<proteinExistence type="predicted"/>
<dbReference type="Proteomes" id="UP000033882">
    <property type="component" value="Unassembled WGS sequence"/>
</dbReference>
<sequence>MNESFQQEQASDPVKKFSWDTVKHTPEEDIVVHRGEGSEYDLRTFKADMPGLTEHVKKFEKEGWIVVNRGDFVVLERDHKQIKESTH</sequence>
<name>A0A0G1WHI0_9BACT</name>